<dbReference type="EMBL" id="BAAAZR010000002">
    <property type="protein sequence ID" value="GAA3795152.1"/>
    <property type="molecule type" value="Genomic_DNA"/>
</dbReference>
<gene>
    <name evidence="1" type="ORF">GCM10022226_13140</name>
</gene>
<name>A0ABP7HHP4_9ACTN</name>
<reference evidence="2" key="1">
    <citation type="journal article" date="2019" name="Int. J. Syst. Evol. Microbiol.">
        <title>The Global Catalogue of Microorganisms (GCM) 10K type strain sequencing project: providing services to taxonomists for standard genome sequencing and annotation.</title>
        <authorList>
            <consortium name="The Broad Institute Genomics Platform"/>
            <consortium name="The Broad Institute Genome Sequencing Center for Infectious Disease"/>
            <person name="Wu L."/>
            <person name="Ma J."/>
        </authorList>
    </citation>
    <scope>NUCLEOTIDE SEQUENCE [LARGE SCALE GENOMIC DNA]</scope>
    <source>
        <strain evidence="2">JCM 16908</strain>
    </source>
</reference>
<organism evidence="1 2">
    <name type="scientific">Sphaerisporangium flaviroseum</name>
    <dbReference type="NCBI Taxonomy" id="509199"/>
    <lineage>
        <taxon>Bacteria</taxon>
        <taxon>Bacillati</taxon>
        <taxon>Actinomycetota</taxon>
        <taxon>Actinomycetes</taxon>
        <taxon>Streptosporangiales</taxon>
        <taxon>Streptosporangiaceae</taxon>
        <taxon>Sphaerisporangium</taxon>
    </lineage>
</organism>
<sequence>MLILQLEIRGFVTHLDGHAGPFPTEDVQKMNERPRAHIILPYGLCQPYGRGSESKSSSGGPWD</sequence>
<dbReference type="Proteomes" id="UP001500888">
    <property type="component" value="Unassembled WGS sequence"/>
</dbReference>
<protein>
    <submittedName>
        <fullName evidence="1">Uncharacterized protein</fullName>
    </submittedName>
</protein>
<accession>A0ABP7HHP4</accession>
<evidence type="ECO:0000313" key="1">
    <source>
        <dbReference type="EMBL" id="GAA3795152.1"/>
    </source>
</evidence>
<keyword evidence="2" id="KW-1185">Reference proteome</keyword>
<evidence type="ECO:0000313" key="2">
    <source>
        <dbReference type="Proteomes" id="UP001500888"/>
    </source>
</evidence>
<comment type="caution">
    <text evidence="1">The sequence shown here is derived from an EMBL/GenBank/DDBJ whole genome shotgun (WGS) entry which is preliminary data.</text>
</comment>
<proteinExistence type="predicted"/>